<dbReference type="EMBL" id="NAJL01000001">
    <property type="protein sequence ID" value="TKA34218.1"/>
    <property type="molecule type" value="Genomic_DNA"/>
</dbReference>
<dbReference type="Proteomes" id="UP000308549">
    <property type="component" value="Unassembled WGS sequence"/>
</dbReference>
<dbReference type="SUPFAM" id="SSF53474">
    <property type="entry name" value="alpha/beta-Hydrolases"/>
    <property type="match status" value="1"/>
</dbReference>
<evidence type="ECO:0000259" key="3">
    <source>
        <dbReference type="Pfam" id="PF00561"/>
    </source>
</evidence>
<dbReference type="InterPro" id="IPR029058">
    <property type="entry name" value="AB_hydrolase_fold"/>
</dbReference>
<proteinExistence type="inferred from homology"/>
<dbReference type="PANTHER" id="PTHR43248">
    <property type="entry name" value="2-SUCCINYL-6-HYDROXY-2,4-CYCLOHEXADIENE-1-CARBOXYLATE SYNTHASE"/>
    <property type="match status" value="1"/>
</dbReference>
<dbReference type="InterPro" id="IPR000073">
    <property type="entry name" value="AB_hydrolase_1"/>
</dbReference>
<reference evidence="5 6" key="1">
    <citation type="submission" date="2017-03" db="EMBL/GenBank/DDBJ databases">
        <title>Genomes of endolithic fungi from Antarctica.</title>
        <authorList>
            <person name="Coleine C."/>
            <person name="Masonjones S."/>
            <person name="Stajich J.E."/>
        </authorList>
    </citation>
    <scope>NUCLEOTIDE SEQUENCE [LARGE SCALE GENOMIC DNA]</scope>
    <source>
        <strain evidence="5 6">CCFEE 6315</strain>
    </source>
</reference>
<evidence type="ECO:0000256" key="2">
    <source>
        <dbReference type="ARBA" id="ARBA00022801"/>
    </source>
</evidence>
<dbReference type="InterPro" id="IPR013595">
    <property type="entry name" value="Pept_S33_TAP-like_C"/>
</dbReference>
<evidence type="ECO:0000259" key="4">
    <source>
        <dbReference type="Pfam" id="PF08386"/>
    </source>
</evidence>
<dbReference type="AlphaFoldDB" id="A0A4U0UF90"/>
<keyword evidence="2" id="KW-0378">Hydrolase</keyword>
<comment type="similarity">
    <text evidence="1">Belongs to the peptidase S33 family.</text>
</comment>
<sequence length="645" mass="70363">MTTERLSSFMLSSSQWFRGQLPMSIADNRSHIAPDAFEWDAIAPSKHLEWSSCYGDFQCARLQVPMDWLGTSSEAESTVEVAVVKVEATVPVTDPSYGGAVVLNPGGPGGSGVRQVLLGGHHVRTILSAGQQVDAGEAETDGYHFDVIGFDPRGINNTRPLLACSPNHLEAAVTAIEDAAHGIIGSSDTSFDYLWASKRAVAESCSKRGAEEGIAKHMATASVARDIVEIFERHGEWREKEALRLLSKDGGITTEERQAIVERTKHQPDNEKVQYWGFSYGSILGATLSALFPDHIRRAVLDGVCDSPDYMAGGWTTNLQDTDLVLARLAEYCWDGGADKCAIWHEDGPAVIIENVQRTISNLRTAPISVAGGSTSGPAAVTYNDLRRLFREIVYWPLSDFPMTARILHDLSKRNGTSLAAWTHDQRPDIGKPLSEQCLKDGPYSPSCFPNGNADGASSGIACSDGPGDRLTQSKEDYMHYANSLIAQSSLIGASWAEIQIPCTAWQAHAHWRYEGDFRNKIAHPILFAGNTIDPVTPLRNAFTMAKGFEGAGVLHQDSEGHCTYSGLSMCSMKAIRRYFQTGELPGKKAGLRELDGWDGVGMLCETDRKPFDGYERNGNVPELPEGETDEALWDALVGLNRVWP</sequence>
<keyword evidence="6" id="KW-1185">Reference proteome</keyword>
<dbReference type="OrthoDB" id="425534at2759"/>
<feature type="domain" description="Peptidase S33 tripeptidyl aminopeptidase-like C-terminal" evidence="4">
    <location>
        <begin position="490"/>
        <end position="588"/>
    </location>
</feature>
<dbReference type="PANTHER" id="PTHR43248:SF25">
    <property type="entry name" value="AB HYDROLASE-1 DOMAIN-CONTAINING PROTEIN-RELATED"/>
    <property type="match status" value="1"/>
</dbReference>
<comment type="caution">
    <text evidence="5">The sequence shown here is derived from an EMBL/GenBank/DDBJ whole genome shotgun (WGS) entry which is preliminary data.</text>
</comment>
<dbReference type="Gene3D" id="3.40.50.1820">
    <property type="entry name" value="alpha/beta hydrolase"/>
    <property type="match status" value="1"/>
</dbReference>
<dbReference type="Pfam" id="PF00561">
    <property type="entry name" value="Abhydrolase_1"/>
    <property type="match status" value="1"/>
</dbReference>
<evidence type="ECO:0000313" key="6">
    <source>
        <dbReference type="Proteomes" id="UP000308549"/>
    </source>
</evidence>
<evidence type="ECO:0008006" key="7">
    <source>
        <dbReference type="Google" id="ProtNLM"/>
    </source>
</evidence>
<gene>
    <name evidence="5" type="ORF">B0A50_00198</name>
</gene>
<name>A0A4U0UF90_9PEZI</name>
<evidence type="ECO:0000256" key="1">
    <source>
        <dbReference type="ARBA" id="ARBA00010088"/>
    </source>
</evidence>
<dbReference type="InterPro" id="IPR051601">
    <property type="entry name" value="Serine_prot/Carboxylest_S33"/>
</dbReference>
<evidence type="ECO:0000313" key="5">
    <source>
        <dbReference type="EMBL" id="TKA34218.1"/>
    </source>
</evidence>
<feature type="domain" description="AB hydrolase-1" evidence="3">
    <location>
        <begin position="100"/>
        <end position="309"/>
    </location>
</feature>
<protein>
    <recommendedName>
        <fullName evidence="7">Peptidase S33 tripeptidyl aminopeptidase-like C-terminal domain-containing protein</fullName>
    </recommendedName>
</protein>
<organism evidence="5 6">
    <name type="scientific">Salinomyces thailandicus</name>
    <dbReference type="NCBI Taxonomy" id="706561"/>
    <lineage>
        <taxon>Eukaryota</taxon>
        <taxon>Fungi</taxon>
        <taxon>Dikarya</taxon>
        <taxon>Ascomycota</taxon>
        <taxon>Pezizomycotina</taxon>
        <taxon>Dothideomycetes</taxon>
        <taxon>Dothideomycetidae</taxon>
        <taxon>Mycosphaerellales</taxon>
        <taxon>Teratosphaeriaceae</taxon>
        <taxon>Salinomyces</taxon>
    </lineage>
</organism>
<accession>A0A4U0UF90</accession>
<dbReference type="GO" id="GO:0016787">
    <property type="term" value="F:hydrolase activity"/>
    <property type="evidence" value="ECO:0007669"/>
    <property type="project" value="UniProtKB-KW"/>
</dbReference>
<dbReference type="Pfam" id="PF08386">
    <property type="entry name" value="Abhydrolase_4"/>
    <property type="match status" value="1"/>
</dbReference>